<evidence type="ECO:0000313" key="4">
    <source>
        <dbReference type="Proteomes" id="UP000704712"/>
    </source>
</evidence>
<feature type="transmembrane region" description="Helical" evidence="2">
    <location>
        <begin position="47"/>
        <end position="67"/>
    </location>
</feature>
<comment type="caution">
    <text evidence="3">The sequence shown here is derived from an EMBL/GenBank/DDBJ whole genome shotgun (WGS) entry which is preliminary data.</text>
</comment>
<protein>
    <submittedName>
        <fullName evidence="3">Uncharacterized protein</fullName>
    </submittedName>
</protein>
<evidence type="ECO:0000256" key="1">
    <source>
        <dbReference type="SAM" id="MobiDB-lite"/>
    </source>
</evidence>
<accession>A0A8S9U3C5</accession>
<dbReference type="AlphaFoldDB" id="A0A8S9U3C5"/>
<evidence type="ECO:0000313" key="3">
    <source>
        <dbReference type="EMBL" id="KAF4135110.1"/>
    </source>
</evidence>
<dbReference type="Proteomes" id="UP000704712">
    <property type="component" value="Unassembled WGS sequence"/>
</dbReference>
<feature type="region of interest" description="Disordered" evidence="1">
    <location>
        <begin position="72"/>
        <end position="93"/>
    </location>
</feature>
<name>A0A8S9U3C5_PHYIN</name>
<organism evidence="3 4">
    <name type="scientific">Phytophthora infestans</name>
    <name type="common">Potato late blight agent</name>
    <name type="synonym">Botrytis infestans</name>
    <dbReference type="NCBI Taxonomy" id="4787"/>
    <lineage>
        <taxon>Eukaryota</taxon>
        <taxon>Sar</taxon>
        <taxon>Stramenopiles</taxon>
        <taxon>Oomycota</taxon>
        <taxon>Peronosporomycetes</taxon>
        <taxon>Peronosporales</taxon>
        <taxon>Peronosporaceae</taxon>
        <taxon>Phytophthora</taxon>
    </lineage>
</organism>
<keyword evidence="2" id="KW-0812">Transmembrane</keyword>
<reference evidence="3" key="1">
    <citation type="submission" date="2020-03" db="EMBL/GenBank/DDBJ databases">
        <title>Hybrid Assembly of Korean Phytophthora infestans isolates.</title>
        <authorList>
            <person name="Prokchorchik M."/>
            <person name="Lee Y."/>
            <person name="Seo J."/>
            <person name="Cho J.-H."/>
            <person name="Park Y.-E."/>
            <person name="Jang D.-C."/>
            <person name="Im J.-S."/>
            <person name="Choi J.-G."/>
            <person name="Park H.-J."/>
            <person name="Lee G.-B."/>
            <person name="Lee Y.-G."/>
            <person name="Hong S.-Y."/>
            <person name="Cho K."/>
            <person name="Sohn K.H."/>
        </authorList>
    </citation>
    <scope>NUCLEOTIDE SEQUENCE</scope>
    <source>
        <strain evidence="3">KR_2_A2</strain>
    </source>
</reference>
<sequence>MSKRPTGLSNLQIYTQPGNTKNGVRDEDCFVGEEDLMKYLDRQGFDALAMCCVLLISPPTVISLVELRRQQERRKDRLALSVPRASTPDEDGW</sequence>
<evidence type="ECO:0000256" key="2">
    <source>
        <dbReference type="SAM" id="Phobius"/>
    </source>
</evidence>
<keyword evidence="2" id="KW-1133">Transmembrane helix</keyword>
<dbReference type="EMBL" id="JAACNO010002204">
    <property type="protein sequence ID" value="KAF4135110.1"/>
    <property type="molecule type" value="Genomic_DNA"/>
</dbReference>
<keyword evidence="2" id="KW-0472">Membrane</keyword>
<proteinExistence type="predicted"/>
<gene>
    <name evidence="3" type="ORF">GN958_ATG15670</name>
</gene>